<organism evidence="1">
    <name type="scientific">Arundo donax</name>
    <name type="common">Giant reed</name>
    <name type="synonym">Donax arundinaceus</name>
    <dbReference type="NCBI Taxonomy" id="35708"/>
    <lineage>
        <taxon>Eukaryota</taxon>
        <taxon>Viridiplantae</taxon>
        <taxon>Streptophyta</taxon>
        <taxon>Embryophyta</taxon>
        <taxon>Tracheophyta</taxon>
        <taxon>Spermatophyta</taxon>
        <taxon>Magnoliopsida</taxon>
        <taxon>Liliopsida</taxon>
        <taxon>Poales</taxon>
        <taxon>Poaceae</taxon>
        <taxon>PACMAD clade</taxon>
        <taxon>Arundinoideae</taxon>
        <taxon>Arundineae</taxon>
        <taxon>Arundo</taxon>
    </lineage>
</organism>
<protein>
    <submittedName>
        <fullName evidence="1">Uncharacterized protein</fullName>
    </submittedName>
</protein>
<accession>A0A0A9AI22</accession>
<evidence type="ECO:0000313" key="1">
    <source>
        <dbReference type="EMBL" id="JAD51334.1"/>
    </source>
</evidence>
<reference evidence="1" key="2">
    <citation type="journal article" date="2015" name="Data Brief">
        <title>Shoot transcriptome of the giant reed, Arundo donax.</title>
        <authorList>
            <person name="Barrero R.A."/>
            <person name="Guerrero F.D."/>
            <person name="Moolhuijzen P."/>
            <person name="Goolsby J.A."/>
            <person name="Tidwell J."/>
            <person name="Bellgard S.E."/>
            <person name="Bellgard M.I."/>
        </authorList>
    </citation>
    <scope>NUCLEOTIDE SEQUENCE</scope>
    <source>
        <tissue evidence="1">Shoot tissue taken approximately 20 cm above the soil surface</tissue>
    </source>
</reference>
<sequence length="41" mass="4884">MVFTARKSLLTSLHTVYKFVIMDGKKICEVWLPFRHQRLSC</sequence>
<name>A0A0A9AI22_ARUDO</name>
<proteinExistence type="predicted"/>
<reference evidence="1" key="1">
    <citation type="submission" date="2014-09" db="EMBL/GenBank/DDBJ databases">
        <authorList>
            <person name="Magalhaes I.L.F."/>
            <person name="Oliveira U."/>
            <person name="Santos F.R."/>
            <person name="Vidigal T.H.D.A."/>
            <person name="Brescovit A.D."/>
            <person name="Santos A.J."/>
        </authorList>
    </citation>
    <scope>NUCLEOTIDE SEQUENCE</scope>
    <source>
        <tissue evidence="1">Shoot tissue taken approximately 20 cm above the soil surface</tissue>
    </source>
</reference>
<dbReference type="AlphaFoldDB" id="A0A0A9AI22"/>
<dbReference type="EMBL" id="GBRH01246561">
    <property type="protein sequence ID" value="JAD51334.1"/>
    <property type="molecule type" value="Transcribed_RNA"/>
</dbReference>